<gene>
    <name evidence="2" type="ORF">GCM10010185_04940</name>
</gene>
<organism evidence="2 3">
    <name type="scientific">Saccharothrix coeruleofusca</name>
    <dbReference type="NCBI Taxonomy" id="33919"/>
    <lineage>
        <taxon>Bacteria</taxon>
        <taxon>Bacillati</taxon>
        <taxon>Actinomycetota</taxon>
        <taxon>Actinomycetes</taxon>
        <taxon>Pseudonocardiales</taxon>
        <taxon>Pseudonocardiaceae</taxon>
        <taxon>Saccharothrix</taxon>
    </lineage>
</organism>
<dbReference type="GO" id="GO:0003677">
    <property type="term" value="F:DNA binding"/>
    <property type="evidence" value="ECO:0007669"/>
    <property type="project" value="InterPro"/>
</dbReference>
<reference evidence="2" key="1">
    <citation type="journal article" date="2014" name="Int. J. Syst. Evol. Microbiol.">
        <title>Complete genome sequence of Corynebacterium casei LMG S-19264T (=DSM 44701T), isolated from a smear-ripened cheese.</title>
        <authorList>
            <consortium name="US DOE Joint Genome Institute (JGI-PGF)"/>
            <person name="Walter F."/>
            <person name="Albersmeier A."/>
            <person name="Kalinowski J."/>
            <person name="Ruckert C."/>
        </authorList>
    </citation>
    <scope>NUCLEOTIDE SEQUENCE</scope>
    <source>
        <strain evidence="2">JCM 3313</strain>
    </source>
</reference>
<evidence type="ECO:0000313" key="2">
    <source>
        <dbReference type="EMBL" id="GGP36767.1"/>
    </source>
</evidence>
<name>A0A918AIG9_9PSEU</name>
<protein>
    <recommendedName>
        <fullName evidence="1">HTH cro/C1-type domain-containing protein</fullName>
    </recommendedName>
</protein>
<keyword evidence="3" id="KW-1185">Reference proteome</keyword>
<dbReference type="Pfam" id="PF13560">
    <property type="entry name" value="HTH_31"/>
    <property type="match status" value="1"/>
</dbReference>
<dbReference type="EMBL" id="BMRG01000001">
    <property type="protein sequence ID" value="GGP36767.1"/>
    <property type="molecule type" value="Genomic_DNA"/>
</dbReference>
<comment type="caution">
    <text evidence="2">The sequence shown here is derived from an EMBL/GenBank/DDBJ whole genome shotgun (WGS) entry which is preliminary data.</text>
</comment>
<dbReference type="AlphaFoldDB" id="A0A918AIG9"/>
<accession>A0A918AIG9</accession>
<dbReference type="InterPro" id="IPR001387">
    <property type="entry name" value="Cro/C1-type_HTH"/>
</dbReference>
<reference evidence="2" key="2">
    <citation type="submission" date="2020-09" db="EMBL/GenBank/DDBJ databases">
        <authorList>
            <person name="Sun Q."/>
            <person name="Ohkuma M."/>
        </authorList>
    </citation>
    <scope>NUCLEOTIDE SEQUENCE</scope>
    <source>
        <strain evidence="2">JCM 3313</strain>
    </source>
</reference>
<evidence type="ECO:0000259" key="1">
    <source>
        <dbReference type="PROSITE" id="PS50943"/>
    </source>
</evidence>
<sequence length="374" mass="40182">MFETARALRAARRAAGVSLGVLARRTHYSKSLLGMVENGQRAARPELVAAYERALGAQGLGEDVNRRELLAAATAVLAGTTTPDPLARLLDGLGAPDVPRQVGRSEVEAVRQAATVCTTMDLRYGGEVAAHVSGGALRWAVSLLDASMRADTRVELCEAVGALADRTAWTYFDSGRTRCAHRLSALALRTADKGADPDLRAHVLLNMAAQVGDALPGEAVHLVEVALSDRRVCGLERANLHASLAGHLARTGARGDALRHITLAEKLAQRDSDRPAWAHFLTTEHMDSIITLALMSAGEDGEAIRRFEDLIPRMGADRLRGKAGRMIDLAALYAKTDRLDEARDLVGRAEAVLSDVRSTRATDRLTALRRRITA</sequence>
<dbReference type="PROSITE" id="PS50943">
    <property type="entry name" value="HTH_CROC1"/>
    <property type="match status" value="1"/>
</dbReference>
<feature type="domain" description="HTH cro/C1-type" evidence="1">
    <location>
        <begin position="8"/>
        <end position="56"/>
    </location>
</feature>
<evidence type="ECO:0000313" key="3">
    <source>
        <dbReference type="Proteomes" id="UP000639606"/>
    </source>
</evidence>
<proteinExistence type="predicted"/>
<dbReference type="Gene3D" id="1.10.260.40">
    <property type="entry name" value="lambda repressor-like DNA-binding domains"/>
    <property type="match status" value="1"/>
</dbReference>
<dbReference type="SUPFAM" id="SSF47413">
    <property type="entry name" value="lambda repressor-like DNA-binding domains"/>
    <property type="match status" value="1"/>
</dbReference>
<dbReference type="InterPro" id="IPR010982">
    <property type="entry name" value="Lambda_DNA-bd_dom_sf"/>
</dbReference>
<dbReference type="SMART" id="SM00530">
    <property type="entry name" value="HTH_XRE"/>
    <property type="match status" value="1"/>
</dbReference>
<dbReference type="Proteomes" id="UP000639606">
    <property type="component" value="Unassembled WGS sequence"/>
</dbReference>